<keyword evidence="5" id="KW-1185">Reference proteome</keyword>
<dbReference type="Pfam" id="PF17482">
    <property type="entry name" value="Phage_sheath_1C"/>
    <property type="match status" value="1"/>
</dbReference>
<dbReference type="RefSeq" id="WP_087264744.1">
    <property type="nucleotide sequence ID" value="NZ_JBJGBV010000007.1"/>
</dbReference>
<dbReference type="OrthoDB" id="5442644at2"/>
<feature type="domain" description="Tail sheath protein subtilisin-like" evidence="2">
    <location>
        <begin position="206"/>
        <end position="369"/>
    </location>
</feature>
<dbReference type="InterPro" id="IPR020287">
    <property type="entry name" value="Tail_sheath_C"/>
</dbReference>
<evidence type="ECO:0000259" key="2">
    <source>
        <dbReference type="Pfam" id="PF04984"/>
    </source>
</evidence>
<dbReference type="PIRSF" id="PIRSF007349">
    <property type="entry name" value="Tsp_L"/>
    <property type="match status" value="1"/>
</dbReference>
<sequence length="498" mass="53465">MTVGFSQIPSDLRVPLFYAELDNSMANSGASSLRRLIIGQVNDDATSEDIGRLVLISRSTEARSIGGAGSMLWAMHAAHRKIDVAGEVWCLPLKIESGTNAQGKVTLTGTATAAGLLNLYVGGVRVRAIVPELATAAEAATALLSAINTATDLPVTATAEAGVVTLVSKFKGELGNDIQLSFNRLGAANGEQLPAGLDVVVAAMAGGVGTPEMAAALAALGDEPFEFISQPWTDAATLDYWKSTMDFTSGRWSWAKQIYGRVYSAKRGTLGALVAAGKLRNDPSVSIGAMEKSIPQPVWEVAAQFSARTAVFISADPACPTQSGELGAIEPAEVSDRFMLDEYQSLLGSGIATFEYSGSAMRIQRAITTYQRNAYNQPDDSYLDSEPLHQSAYVLRFLRTRITSKYGRHKLANDGTKFGPGQRMVTPKVIRGEVIAAYGELVRLGIVENIDAFKDNLIVERDATNPNRLNVLYPPDLVNQLRVFALLYQFRLQYSDAA</sequence>
<evidence type="ECO:0000313" key="4">
    <source>
        <dbReference type="EMBL" id="OUM75314.1"/>
    </source>
</evidence>
<dbReference type="Proteomes" id="UP000195440">
    <property type="component" value="Unassembled WGS sequence"/>
</dbReference>
<protein>
    <submittedName>
        <fullName evidence="4">Phage tail protein</fullName>
    </submittedName>
</protein>
<organism evidence="4 5">
    <name type="scientific">Pseudomonas caspiana</name>
    <dbReference type="NCBI Taxonomy" id="1451454"/>
    <lineage>
        <taxon>Bacteria</taxon>
        <taxon>Pseudomonadati</taxon>
        <taxon>Pseudomonadota</taxon>
        <taxon>Gammaproteobacteria</taxon>
        <taxon>Pseudomonadales</taxon>
        <taxon>Pseudomonadaceae</taxon>
        <taxon>Pseudomonas</taxon>
    </lineage>
</organism>
<proteinExistence type="inferred from homology"/>
<gene>
    <name evidence="4" type="ORF">AUC60_03700</name>
</gene>
<name>A0A1Y3PES2_9PSED</name>
<dbReference type="AlphaFoldDB" id="A0A1Y3PES2"/>
<feature type="domain" description="Tail sheath protein C-terminal" evidence="3">
    <location>
        <begin position="378"/>
        <end position="490"/>
    </location>
</feature>
<comment type="caution">
    <text evidence="4">The sequence shown here is derived from an EMBL/GenBank/DDBJ whole genome shotgun (WGS) entry which is preliminary data.</text>
</comment>
<comment type="similarity">
    <text evidence="1">Belongs to the myoviridae tail sheath protein family.</text>
</comment>
<evidence type="ECO:0000313" key="5">
    <source>
        <dbReference type="Proteomes" id="UP000195440"/>
    </source>
</evidence>
<accession>A0A1Y3PES2</accession>
<evidence type="ECO:0000256" key="1">
    <source>
        <dbReference type="ARBA" id="ARBA00008005"/>
    </source>
</evidence>
<dbReference type="EMBL" id="LOHF01000002">
    <property type="protein sequence ID" value="OUM75314.1"/>
    <property type="molecule type" value="Genomic_DNA"/>
</dbReference>
<evidence type="ECO:0000259" key="3">
    <source>
        <dbReference type="Pfam" id="PF17482"/>
    </source>
</evidence>
<dbReference type="InterPro" id="IPR007067">
    <property type="entry name" value="Tail_sheath"/>
</dbReference>
<reference evidence="4 5" key="1">
    <citation type="journal article" date="2017" name="Syst. Appl. Microbiol.">
        <title>Pseudomonas caspiana sp. nov., a citrus pathogen in the Pseudomonas syringae phylogenetic group.</title>
        <authorList>
            <person name="Busquets A."/>
            <person name="Gomila M."/>
            <person name="Beiki F."/>
            <person name="Mulet M."/>
            <person name="Rahimian H."/>
            <person name="Garcia-Valdes E."/>
            <person name="Lalucat J."/>
        </authorList>
    </citation>
    <scope>NUCLEOTIDE SEQUENCE [LARGE SCALE GENOMIC DNA]</scope>
    <source>
        <strain evidence="4 5">FBF102</strain>
    </source>
</reference>
<dbReference type="Pfam" id="PF04984">
    <property type="entry name" value="Phage_sheath_1"/>
    <property type="match status" value="1"/>
</dbReference>
<dbReference type="InterPro" id="IPR035089">
    <property type="entry name" value="Phage_sheath_subtilisin"/>
</dbReference>